<organism evidence="2 3">
    <name type="scientific">Trichuris trichiura</name>
    <name type="common">Whipworm</name>
    <name type="synonym">Trichocephalus trichiurus</name>
    <dbReference type="NCBI Taxonomy" id="36087"/>
    <lineage>
        <taxon>Eukaryota</taxon>
        <taxon>Metazoa</taxon>
        <taxon>Ecdysozoa</taxon>
        <taxon>Nematoda</taxon>
        <taxon>Enoplea</taxon>
        <taxon>Dorylaimia</taxon>
        <taxon>Trichinellida</taxon>
        <taxon>Trichuridae</taxon>
        <taxon>Trichuris</taxon>
    </lineage>
</organism>
<keyword evidence="1" id="KW-1133">Transmembrane helix</keyword>
<sequence length="142" mass="15878">MSDIPDQFKKTLLIGSPDDNLGVNLAEEKNAVSVAGVPEKCEHPQASNAQSITFEEMFADHEDCKIGTEGNTALIDSLPSDVRLHARAGLGKDTDTNSSIFGSFFAFVMFTTVFFFSLWKFSQQPEMLVLILVCWIWLHRLY</sequence>
<reference evidence="2" key="2">
    <citation type="submission" date="2014-03" db="EMBL/GenBank/DDBJ databases">
        <title>The whipworm genome and dual-species transcriptomics of an intimate host-pathogen interaction.</title>
        <authorList>
            <person name="Foth B.J."/>
            <person name="Tsai I.J."/>
            <person name="Reid A.J."/>
            <person name="Bancroft A.J."/>
            <person name="Nichol S."/>
            <person name="Tracey A."/>
            <person name="Holroyd N."/>
            <person name="Cotton J.A."/>
            <person name="Stanley E.J."/>
            <person name="Zarowiecki M."/>
            <person name="Liu J.Z."/>
            <person name="Huckvale T."/>
            <person name="Cooper P.J."/>
            <person name="Grencis R.K."/>
            <person name="Berriman M."/>
        </authorList>
    </citation>
    <scope>NUCLEOTIDE SEQUENCE [LARGE SCALE GENOMIC DNA]</scope>
</reference>
<keyword evidence="1" id="KW-0812">Transmembrane</keyword>
<dbReference type="Proteomes" id="UP000030665">
    <property type="component" value="Unassembled WGS sequence"/>
</dbReference>
<reference evidence="2" key="1">
    <citation type="submission" date="2014-01" db="EMBL/GenBank/DDBJ databases">
        <authorList>
            <person name="Aslett M."/>
        </authorList>
    </citation>
    <scope>NUCLEOTIDE SEQUENCE</scope>
</reference>
<dbReference type="EMBL" id="HG807111">
    <property type="protein sequence ID" value="CDW60448.1"/>
    <property type="molecule type" value="Genomic_DNA"/>
</dbReference>
<gene>
    <name evidence="2" type="ORF">TTRE_0000882701</name>
</gene>
<keyword evidence="1" id="KW-0472">Membrane</keyword>
<feature type="transmembrane region" description="Helical" evidence="1">
    <location>
        <begin position="100"/>
        <end position="119"/>
    </location>
</feature>
<evidence type="ECO:0000256" key="1">
    <source>
        <dbReference type="SAM" id="Phobius"/>
    </source>
</evidence>
<protein>
    <submittedName>
        <fullName evidence="2">Vps51p</fullName>
    </submittedName>
</protein>
<name>A0A077ZL42_TRITR</name>
<keyword evidence="3" id="KW-1185">Reference proteome</keyword>
<proteinExistence type="predicted"/>
<dbReference type="AlphaFoldDB" id="A0A077ZL42"/>
<evidence type="ECO:0000313" key="2">
    <source>
        <dbReference type="EMBL" id="CDW60448.1"/>
    </source>
</evidence>
<accession>A0A077ZL42</accession>
<evidence type="ECO:0000313" key="3">
    <source>
        <dbReference type="Proteomes" id="UP000030665"/>
    </source>
</evidence>